<dbReference type="InterPro" id="IPR001638">
    <property type="entry name" value="Solute-binding_3/MltF_N"/>
</dbReference>
<dbReference type="Proteomes" id="UP000235916">
    <property type="component" value="Unassembled WGS sequence"/>
</dbReference>
<dbReference type="RefSeq" id="WP_102768983.1">
    <property type="nucleotide sequence ID" value="NZ_POSP01000003.1"/>
</dbReference>
<dbReference type="SUPFAM" id="SSF53850">
    <property type="entry name" value="Periplasmic binding protein-like II"/>
    <property type="match status" value="1"/>
</dbReference>
<feature type="chain" id="PRO_5014782941" evidence="1">
    <location>
        <begin position="28"/>
        <end position="271"/>
    </location>
</feature>
<reference evidence="3 4" key="1">
    <citation type="submission" date="2018-01" db="EMBL/GenBank/DDBJ databases">
        <title>Draft genome sequence of Paucibacter aquatile CR182 isolated from freshwater of the Nakdong River.</title>
        <authorList>
            <person name="Choi A."/>
            <person name="Chung E.J."/>
        </authorList>
    </citation>
    <scope>NUCLEOTIDE SEQUENCE [LARGE SCALE GENOMIC DNA]</scope>
    <source>
        <strain evidence="3 4">CR182</strain>
    </source>
</reference>
<keyword evidence="4" id="KW-1185">Reference proteome</keyword>
<evidence type="ECO:0000259" key="2">
    <source>
        <dbReference type="SMART" id="SM00062"/>
    </source>
</evidence>
<dbReference type="OrthoDB" id="5457351at2"/>
<dbReference type="Gene3D" id="3.40.190.10">
    <property type="entry name" value="Periplasmic binding protein-like II"/>
    <property type="match status" value="2"/>
</dbReference>
<evidence type="ECO:0000313" key="4">
    <source>
        <dbReference type="Proteomes" id="UP000235916"/>
    </source>
</evidence>
<dbReference type="SMART" id="SM00062">
    <property type="entry name" value="PBPb"/>
    <property type="match status" value="1"/>
</dbReference>
<dbReference type="PANTHER" id="PTHR38834:SF3">
    <property type="entry name" value="SOLUTE-BINDING PROTEIN FAMILY 3_N-TERMINAL DOMAIN-CONTAINING PROTEIN"/>
    <property type="match status" value="1"/>
</dbReference>
<proteinExistence type="predicted"/>
<accession>A0A2N8L030</accession>
<organism evidence="3 4">
    <name type="scientific">Kinneretia aquatilis</name>
    <dbReference type="NCBI Taxonomy" id="2070761"/>
    <lineage>
        <taxon>Bacteria</taxon>
        <taxon>Pseudomonadati</taxon>
        <taxon>Pseudomonadota</taxon>
        <taxon>Betaproteobacteria</taxon>
        <taxon>Burkholderiales</taxon>
        <taxon>Sphaerotilaceae</taxon>
        <taxon>Roseateles</taxon>
    </lineage>
</organism>
<dbReference type="AlphaFoldDB" id="A0A2N8L030"/>
<feature type="domain" description="Solute-binding protein family 3/N-terminal" evidence="2">
    <location>
        <begin position="36"/>
        <end position="266"/>
    </location>
</feature>
<comment type="caution">
    <text evidence="3">The sequence shown here is derived from an EMBL/GenBank/DDBJ whole genome shotgun (WGS) entry which is preliminary data.</text>
</comment>
<evidence type="ECO:0000256" key="1">
    <source>
        <dbReference type="SAM" id="SignalP"/>
    </source>
</evidence>
<evidence type="ECO:0000313" key="3">
    <source>
        <dbReference type="EMBL" id="PND39065.1"/>
    </source>
</evidence>
<protein>
    <submittedName>
        <fullName evidence="3">Amino acid ABC transporter substrate-binding protein</fullName>
    </submittedName>
</protein>
<feature type="signal peptide" evidence="1">
    <location>
        <begin position="1"/>
        <end position="27"/>
    </location>
</feature>
<dbReference type="EMBL" id="POSP01000003">
    <property type="protein sequence ID" value="PND39065.1"/>
    <property type="molecule type" value="Genomic_DNA"/>
</dbReference>
<sequence length="271" mass="29440">MQMLMTMSGRACLALLLAGLAATGARAAGKDSGAMTPRFFVTEAFPPYTFMQAGQAAGPMVDVLQEVCIQLGWSCRIEVLPWRRALAMAERGQADGLFTLLDTPERRELFRASSPVLDGRYTLFARAGQAFSYTGAASLTGRQIGVYGPSGSSISLRALIDTLPSADAAQLVLEPDNLTVLRKLVSGRYGEDGLAFMNESVALWLLRENGLNGLQAAGVAKQFSYSFGLSRQRISEREFRRFNKALDELCRRGRTAELIRPYALPASPCAK</sequence>
<keyword evidence="1" id="KW-0732">Signal</keyword>
<dbReference type="Pfam" id="PF00497">
    <property type="entry name" value="SBP_bac_3"/>
    <property type="match status" value="1"/>
</dbReference>
<gene>
    <name evidence="3" type="ORF">C1O66_17070</name>
</gene>
<dbReference type="PANTHER" id="PTHR38834">
    <property type="entry name" value="PERIPLASMIC SUBSTRATE BINDING PROTEIN FAMILY 3"/>
    <property type="match status" value="1"/>
</dbReference>
<name>A0A2N8L030_9BURK</name>